<dbReference type="InterPro" id="IPR001849">
    <property type="entry name" value="PH_domain"/>
</dbReference>
<dbReference type="OrthoDB" id="185175at2759"/>
<feature type="compositionally biased region" description="Basic and acidic residues" evidence="1">
    <location>
        <begin position="1"/>
        <end position="11"/>
    </location>
</feature>
<keyword evidence="4" id="KW-1185">Reference proteome</keyword>
<feature type="compositionally biased region" description="Basic and acidic residues" evidence="1">
    <location>
        <begin position="35"/>
        <end position="47"/>
    </location>
</feature>
<reference evidence="3 4" key="1">
    <citation type="journal article" date="2013" name="Curr. Biol.">
        <title>The Genome of the Foraminiferan Reticulomyxa filosa.</title>
        <authorList>
            <person name="Glockner G."/>
            <person name="Hulsmann N."/>
            <person name="Schleicher M."/>
            <person name="Noegel A.A."/>
            <person name="Eichinger L."/>
            <person name="Gallinger C."/>
            <person name="Pawlowski J."/>
            <person name="Sierra R."/>
            <person name="Euteneuer U."/>
            <person name="Pillet L."/>
            <person name="Moustafa A."/>
            <person name="Platzer M."/>
            <person name="Groth M."/>
            <person name="Szafranski K."/>
            <person name="Schliwa M."/>
        </authorList>
    </citation>
    <scope>NUCLEOTIDE SEQUENCE [LARGE SCALE GENOMIC DNA]</scope>
</reference>
<dbReference type="Gene3D" id="2.30.29.30">
    <property type="entry name" value="Pleckstrin-homology domain (PH domain)/Phosphotyrosine-binding domain (PTB)"/>
    <property type="match status" value="1"/>
</dbReference>
<dbReference type="SUPFAM" id="SSF50729">
    <property type="entry name" value="PH domain-like"/>
    <property type="match status" value="1"/>
</dbReference>
<dbReference type="EMBL" id="ASPP01010636">
    <property type="protein sequence ID" value="ETO22556.1"/>
    <property type="molecule type" value="Genomic_DNA"/>
</dbReference>
<sequence length="461" mass="53042">MQIKTRVDMRRNTKMKKRKEEKNSSGNINEEEAENEHKSDDSSDDDLRKELQKIQDMMARMNKEMEKANQNMNSMSEFMKQLNDERTATRQSIERMLQHTSDINVRASQQITDKIDKEIFYYVVTKVSMNFFDCKIVKSDYVDTKVVFESTVLNFALGSMQIAKDLLNNVPVFGIVVTIVDSLIGTCGDWYLGKLFENVLNFEIKIGPENATLFAKVFGLQLIADEKFQAQKRQAIAKSQDSNLPLSNLSPRQIDQKPFIEVADLYCDRLFAILTTGALCSLWERKSTTVGHSSTKMMEDLIIEIFPTLALGESDLDIFKKNLSLLNDKLLMKTEIARKNSNSLDKTERKSSITKLPPTVIKRGNMKKDGPNVYSQWKKRHFILFSDGIMHYQDSAQQDQSSNSPSKIIRVKDAKRISLSNQHQFCIEIDTYDRVWKLMCSSTEDVNNWIEAINKVRNVKS</sequence>
<evidence type="ECO:0000313" key="3">
    <source>
        <dbReference type="EMBL" id="ETO22556.1"/>
    </source>
</evidence>
<dbReference type="Pfam" id="PF00169">
    <property type="entry name" value="PH"/>
    <property type="match status" value="1"/>
</dbReference>
<protein>
    <recommendedName>
        <fullName evidence="2">PH domain-containing protein</fullName>
    </recommendedName>
</protein>
<dbReference type="PROSITE" id="PS50003">
    <property type="entry name" value="PH_DOMAIN"/>
    <property type="match status" value="1"/>
</dbReference>
<feature type="region of interest" description="Disordered" evidence="1">
    <location>
        <begin position="1"/>
        <end position="47"/>
    </location>
</feature>
<dbReference type="Proteomes" id="UP000023152">
    <property type="component" value="Unassembled WGS sequence"/>
</dbReference>
<accession>X6N929</accession>
<evidence type="ECO:0000313" key="4">
    <source>
        <dbReference type="Proteomes" id="UP000023152"/>
    </source>
</evidence>
<comment type="caution">
    <text evidence="3">The sequence shown here is derived from an EMBL/GenBank/DDBJ whole genome shotgun (WGS) entry which is preliminary data.</text>
</comment>
<dbReference type="SMART" id="SM00233">
    <property type="entry name" value="PH"/>
    <property type="match status" value="1"/>
</dbReference>
<gene>
    <name evidence="3" type="ORF">RFI_14637</name>
</gene>
<dbReference type="InterPro" id="IPR011993">
    <property type="entry name" value="PH-like_dom_sf"/>
</dbReference>
<evidence type="ECO:0000259" key="2">
    <source>
        <dbReference type="PROSITE" id="PS50003"/>
    </source>
</evidence>
<feature type="domain" description="PH" evidence="2">
    <location>
        <begin position="359"/>
        <end position="458"/>
    </location>
</feature>
<proteinExistence type="predicted"/>
<organism evidence="3 4">
    <name type="scientific">Reticulomyxa filosa</name>
    <dbReference type="NCBI Taxonomy" id="46433"/>
    <lineage>
        <taxon>Eukaryota</taxon>
        <taxon>Sar</taxon>
        <taxon>Rhizaria</taxon>
        <taxon>Retaria</taxon>
        <taxon>Foraminifera</taxon>
        <taxon>Monothalamids</taxon>
        <taxon>Reticulomyxidae</taxon>
        <taxon>Reticulomyxa</taxon>
    </lineage>
</organism>
<dbReference type="AlphaFoldDB" id="X6N929"/>
<evidence type="ECO:0000256" key="1">
    <source>
        <dbReference type="SAM" id="MobiDB-lite"/>
    </source>
</evidence>
<name>X6N929_RETFI</name>
<dbReference type="CDD" id="cd00821">
    <property type="entry name" value="PH"/>
    <property type="match status" value="1"/>
</dbReference>